<keyword evidence="3" id="KW-1185">Reference proteome</keyword>
<sequence length="945" mass="109807">METKDTLSSCSNSEEQQMQQMLKQAKILKGGCLNGLSTLKSNFTRILEQGITKSEFERAFSHIFGSDAISKDKAQERCMVSYRQLHSHLKHLSHDNLKGTRIESGFKRAFATLFETFIGTMFQNVDQLEKQLDKEEFQEIGSTASFKVLETQFQMFIKSRIYLDDEYVDMTRNKFLQYTQLAITEFRDTLIQHMESVKKSIDERAQHKREYDSWVNERQIQTTEDKVDTGKAMDANNLPFIYEEAPMAEIVIETINIELEHKVLRTIRTHNFSGIAIMLNSRLNFRKMGFAIAALKNEYSSNDMVHKHYLEEAKKKTQESSRNSEPSVMPSARSRAQAMASLLMKYGTSDSINSSELEFTDHSNELSSSKLVPKVVPPADKTATSRQKLESLFHHHITMLRTTSVNKSLRIILVDSDRNILELILFSIHNDEWKSFQCHHQTALRSYALSWKPCQGDSLNLPDHRIHKDGDVWKDTVELDGKIVKEEEETVKRIKGEALKEKDYPGAFIFPIRLEGQVNKNALADTGSDINTMPYRIYEQLRREDIKKGFLRTIGGIVNTPKRLFLTFDGFCHQTFRAARSDVMRNRESDSDDEEEYQIQRNKIGAPIYGPKPAPYLNCNDPVERSLAIQTKPDYKGSYTKEEEATGQWRTEIRITDLYGNIYLQGFTTKKTDRKLLQYHKLSDIMSPNLWEHTMMRPDHHDPNALDNMKSWKRYCFHKFIMSSCYVKDVTEMQSLGCDGEIDDMLRIRLREVGSAEEIFTSVAWIRAFNINEPIYVELCYKFYSTYEFDEVCADDEFQTKKIIKFRLGGRAHNLTLLEFAQRLGLYQAVELEEEGFNIYFEGGLRSDEHFNAQDYWLSISREENRGLSRSHTSTIKNLILRVIYKMITYGLCQRTIGYDKVQKNDMWLLSMFDARHQNGYANVAWLIARWMKRKGAGTQKKSQI</sequence>
<name>A0ABQ5IVY5_9ASTR</name>
<reference evidence="2" key="2">
    <citation type="submission" date="2022-01" db="EMBL/GenBank/DDBJ databases">
        <authorList>
            <person name="Yamashiro T."/>
            <person name="Shiraishi A."/>
            <person name="Satake H."/>
            <person name="Nakayama K."/>
        </authorList>
    </citation>
    <scope>NUCLEOTIDE SEQUENCE</scope>
</reference>
<dbReference type="Proteomes" id="UP001151760">
    <property type="component" value="Unassembled WGS sequence"/>
</dbReference>
<accession>A0ABQ5IVY5</accession>
<dbReference type="EMBL" id="BQNB010021196">
    <property type="protein sequence ID" value="GJU03890.1"/>
    <property type="molecule type" value="Genomic_DNA"/>
</dbReference>
<proteinExistence type="predicted"/>
<reference evidence="2" key="1">
    <citation type="journal article" date="2022" name="Int. J. Mol. Sci.">
        <title>Draft Genome of Tanacetum Coccineum: Genomic Comparison of Closely Related Tanacetum-Family Plants.</title>
        <authorList>
            <person name="Yamashiro T."/>
            <person name="Shiraishi A."/>
            <person name="Nakayama K."/>
            <person name="Satake H."/>
        </authorList>
    </citation>
    <scope>NUCLEOTIDE SEQUENCE</scope>
</reference>
<protein>
    <recommendedName>
        <fullName evidence="4">Peptidase A2 domain-containing protein</fullName>
    </recommendedName>
</protein>
<evidence type="ECO:0000313" key="2">
    <source>
        <dbReference type="EMBL" id="GJU03890.1"/>
    </source>
</evidence>
<feature type="region of interest" description="Disordered" evidence="1">
    <location>
        <begin position="313"/>
        <end position="332"/>
    </location>
</feature>
<evidence type="ECO:0008006" key="4">
    <source>
        <dbReference type="Google" id="ProtNLM"/>
    </source>
</evidence>
<evidence type="ECO:0000256" key="1">
    <source>
        <dbReference type="SAM" id="MobiDB-lite"/>
    </source>
</evidence>
<gene>
    <name evidence="2" type="ORF">Tco_1114228</name>
</gene>
<organism evidence="2 3">
    <name type="scientific">Tanacetum coccineum</name>
    <dbReference type="NCBI Taxonomy" id="301880"/>
    <lineage>
        <taxon>Eukaryota</taxon>
        <taxon>Viridiplantae</taxon>
        <taxon>Streptophyta</taxon>
        <taxon>Embryophyta</taxon>
        <taxon>Tracheophyta</taxon>
        <taxon>Spermatophyta</taxon>
        <taxon>Magnoliopsida</taxon>
        <taxon>eudicotyledons</taxon>
        <taxon>Gunneridae</taxon>
        <taxon>Pentapetalae</taxon>
        <taxon>asterids</taxon>
        <taxon>campanulids</taxon>
        <taxon>Asterales</taxon>
        <taxon>Asteraceae</taxon>
        <taxon>Asteroideae</taxon>
        <taxon>Anthemideae</taxon>
        <taxon>Anthemidinae</taxon>
        <taxon>Tanacetum</taxon>
    </lineage>
</organism>
<evidence type="ECO:0000313" key="3">
    <source>
        <dbReference type="Proteomes" id="UP001151760"/>
    </source>
</evidence>
<comment type="caution">
    <text evidence="2">The sequence shown here is derived from an EMBL/GenBank/DDBJ whole genome shotgun (WGS) entry which is preliminary data.</text>
</comment>